<keyword evidence="1" id="KW-0812">Transmembrane</keyword>
<protein>
    <submittedName>
        <fullName evidence="2">Uncharacterized protein</fullName>
    </submittedName>
</protein>
<proteinExistence type="predicted"/>
<comment type="caution">
    <text evidence="2">The sequence shown here is derived from an EMBL/GenBank/DDBJ whole genome shotgun (WGS) entry which is preliminary data.</text>
</comment>
<dbReference type="EMBL" id="JAPWDO010000003">
    <property type="protein sequence ID" value="KAJ5478835.1"/>
    <property type="molecule type" value="Genomic_DNA"/>
</dbReference>
<organism evidence="2 3">
    <name type="scientific">Penicillium desertorum</name>
    <dbReference type="NCBI Taxonomy" id="1303715"/>
    <lineage>
        <taxon>Eukaryota</taxon>
        <taxon>Fungi</taxon>
        <taxon>Dikarya</taxon>
        <taxon>Ascomycota</taxon>
        <taxon>Pezizomycotina</taxon>
        <taxon>Eurotiomycetes</taxon>
        <taxon>Eurotiomycetidae</taxon>
        <taxon>Eurotiales</taxon>
        <taxon>Aspergillaceae</taxon>
        <taxon>Penicillium</taxon>
    </lineage>
</organism>
<dbReference type="AlphaFoldDB" id="A0A9X0BQC2"/>
<feature type="transmembrane region" description="Helical" evidence="1">
    <location>
        <begin position="15"/>
        <end position="40"/>
    </location>
</feature>
<evidence type="ECO:0000256" key="1">
    <source>
        <dbReference type="SAM" id="Phobius"/>
    </source>
</evidence>
<gene>
    <name evidence="2" type="ORF">N7530_004344</name>
</gene>
<keyword evidence="1" id="KW-1133">Transmembrane helix</keyword>
<keyword evidence="3" id="KW-1185">Reference proteome</keyword>
<reference evidence="2" key="1">
    <citation type="submission" date="2022-12" db="EMBL/GenBank/DDBJ databases">
        <authorList>
            <person name="Petersen C."/>
        </authorList>
    </citation>
    <scope>NUCLEOTIDE SEQUENCE</scope>
    <source>
        <strain evidence="2">IBT 17660</strain>
    </source>
</reference>
<accession>A0A9X0BQC2</accession>
<evidence type="ECO:0000313" key="2">
    <source>
        <dbReference type="EMBL" id="KAJ5478835.1"/>
    </source>
</evidence>
<keyword evidence="1" id="KW-0472">Membrane</keyword>
<evidence type="ECO:0000313" key="3">
    <source>
        <dbReference type="Proteomes" id="UP001147760"/>
    </source>
</evidence>
<reference evidence="2" key="2">
    <citation type="journal article" date="2023" name="IMA Fungus">
        <title>Comparative genomic study of the Penicillium genus elucidates a diverse pangenome and 15 lateral gene transfer events.</title>
        <authorList>
            <person name="Petersen C."/>
            <person name="Sorensen T."/>
            <person name="Nielsen M.R."/>
            <person name="Sondergaard T.E."/>
            <person name="Sorensen J.L."/>
            <person name="Fitzpatrick D.A."/>
            <person name="Frisvad J.C."/>
            <person name="Nielsen K.L."/>
        </authorList>
    </citation>
    <scope>NUCLEOTIDE SEQUENCE</scope>
    <source>
        <strain evidence="2">IBT 17660</strain>
    </source>
</reference>
<dbReference type="Proteomes" id="UP001147760">
    <property type="component" value="Unassembled WGS sequence"/>
</dbReference>
<name>A0A9X0BQC2_9EURO</name>
<sequence>MGPGIVVRLGFLRSWIMTAIAMDGGLLGFIPPVRYAALYLTLMRRVLRFWSGVAECRLPTYALTRLPVMS</sequence>